<reference evidence="2" key="1">
    <citation type="submission" date="2020-07" db="EMBL/GenBank/DDBJ databases">
        <title>Clarias magur genome sequencing, assembly and annotation.</title>
        <authorList>
            <person name="Kushwaha B."/>
            <person name="Kumar R."/>
            <person name="Das P."/>
            <person name="Joshi C.G."/>
            <person name="Kumar D."/>
            <person name="Nagpure N.S."/>
            <person name="Pandey M."/>
            <person name="Agarwal S."/>
            <person name="Srivastava S."/>
            <person name="Singh M."/>
            <person name="Sahoo L."/>
            <person name="Jayasankar P."/>
            <person name="Meher P.K."/>
            <person name="Koringa P.G."/>
            <person name="Iquebal M.A."/>
            <person name="Das S.P."/>
            <person name="Bit A."/>
            <person name="Patnaik S."/>
            <person name="Patel N."/>
            <person name="Shah T.M."/>
            <person name="Hinsu A."/>
            <person name="Jena J.K."/>
        </authorList>
    </citation>
    <scope>NUCLEOTIDE SEQUENCE</scope>
    <source>
        <strain evidence="2">CIFAMagur01</strain>
        <tissue evidence="2">Testis</tissue>
    </source>
</reference>
<keyword evidence="3" id="KW-1185">Reference proteome</keyword>
<evidence type="ECO:0000313" key="3">
    <source>
        <dbReference type="Proteomes" id="UP000727407"/>
    </source>
</evidence>
<evidence type="ECO:0000313" key="2">
    <source>
        <dbReference type="EMBL" id="KAF5902140.1"/>
    </source>
</evidence>
<dbReference type="Proteomes" id="UP000727407">
    <property type="component" value="Unassembled WGS sequence"/>
</dbReference>
<name>A0A8J4TUN0_CLAMG</name>
<protein>
    <submittedName>
        <fullName evidence="2">Uncharacterized protein</fullName>
    </submittedName>
</protein>
<gene>
    <name evidence="2" type="ORF">DAT39_008108</name>
</gene>
<organism evidence="2 3">
    <name type="scientific">Clarias magur</name>
    <name type="common">Asian catfish</name>
    <name type="synonym">Macropteronotus magur</name>
    <dbReference type="NCBI Taxonomy" id="1594786"/>
    <lineage>
        <taxon>Eukaryota</taxon>
        <taxon>Metazoa</taxon>
        <taxon>Chordata</taxon>
        <taxon>Craniata</taxon>
        <taxon>Vertebrata</taxon>
        <taxon>Euteleostomi</taxon>
        <taxon>Actinopterygii</taxon>
        <taxon>Neopterygii</taxon>
        <taxon>Teleostei</taxon>
        <taxon>Ostariophysi</taxon>
        <taxon>Siluriformes</taxon>
        <taxon>Clariidae</taxon>
        <taxon>Clarias</taxon>
    </lineage>
</organism>
<proteinExistence type="predicted"/>
<comment type="caution">
    <text evidence="2">The sequence shown here is derived from an EMBL/GenBank/DDBJ whole genome shotgun (WGS) entry which is preliminary data.</text>
</comment>
<sequence length="89" mass="9785">MPSMQTKCDAMHQAELLIVTEAPARCVLLCSSATWWKRHGLEGPRMTVGRSPVRPLQAKVNSLSSVCSSPASSEALRPSQRLQLPNENR</sequence>
<dbReference type="EMBL" id="QNUK01000096">
    <property type="protein sequence ID" value="KAF5902140.1"/>
    <property type="molecule type" value="Genomic_DNA"/>
</dbReference>
<accession>A0A8J4TUN0</accession>
<feature type="compositionally biased region" description="Polar residues" evidence="1">
    <location>
        <begin position="80"/>
        <end position="89"/>
    </location>
</feature>
<evidence type="ECO:0000256" key="1">
    <source>
        <dbReference type="SAM" id="MobiDB-lite"/>
    </source>
</evidence>
<feature type="region of interest" description="Disordered" evidence="1">
    <location>
        <begin position="67"/>
        <end position="89"/>
    </location>
</feature>
<dbReference type="AlphaFoldDB" id="A0A8J4TUN0"/>